<dbReference type="EMBL" id="JAHRIM010020129">
    <property type="protein sequence ID" value="MEQ2262186.1"/>
    <property type="molecule type" value="Genomic_DNA"/>
</dbReference>
<keyword evidence="2" id="KW-1185">Reference proteome</keyword>
<sequence length="115" mass="12763">MSASCLLVYVSISSAQLETEFGAPFSFTKQRTSCKFPQHNAATTTFHSGDAVFRVMWRVSFPPHLLHVDQKVQLWSHLIRAPCVPCMAGGKLAFVSPDLGSVWLKVLGRKKKNSL</sequence>
<organism evidence="1 2">
    <name type="scientific">Xenotaenia resolanae</name>
    <dbReference type="NCBI Taxonomy" id="208358"/>
    <lineage>
        <taxon>Eukaryota</taxon>
        <taxon>Metazoa</taxon>
        <taxon>Chordata</taxon>
        <taxon>Craniata</taxon>
        <taxon>Vertebrata</taxon>
        <taxon>Euteleostomi</taxon>
        <taxon>Actinopterygii</taxon>
        <taxon>Neopterygii</taxon>
        <taxon>Teleostei</taxon>
        <taxon>Neoteleostei</taxon>
        <taxon>Acanthomorphata</taxon>
        <taxon>Ovalentaria</taxon>
        <taxon>Atherinomorphae</taxon>
        <taxon>Cyprinodontiformes</taxon>
        <taxon>Goodeidae</taxon>
        <taxon>Xenotaenia</taxon>
    </lineage>
</organism>
<protein>
    <recommendedName>
        <fullName evidence="3">Secreted protein</fullName>
    </recommendedName>
</protein>
<comment type="caution">
    <text evidence="1">The sequence shown here is derived from an EMBL/GenBank/DDBJ whole genome shotgun (WGS) entry which is preliminary data.</text>
</comment>
<gene>
    <name evidence="1" type="ORF">XENORESO_000547</name>
</gene>
<evidence type="ECO:0008006" key="3">
    <source>
        <dbReference type="Google" id="ProtNLM"/>
    </source>
</evidence>
<evidence type="ECO:0000313" key="2">
    <source>
        <dbReference type="Proteomes" id="UP001444071"/>
    </source>
</evidence>
<name>A0ABV0VY87_9TELE</name>
<dbReference type="Proteomes" id="UP001444071">
    <property type="component" value="Unassembled WGS sequence"/>
</dbReference>
<evidence type="ECO:0000313" key="1">
    <source>
        <dbReference type="EMBL" id="MEQ2262186.1"/>
    </source>
</evidence>
<accession>A0ABV0VY87</accession>
<reference evidence="1 2" key="1">
    <citation type="submission" date="2021-06" db="EMBL/GenBank/DDBJ databases">
        <authorList>
            <person name="Palmer J.M."/>
        </authorList>
    </citation>
    <scope>NUCLEOTIDE SEQUENCE [LARGE SCALE GENOMIC DNA]</scope>
    <source>
        <strain evidence="1 2">XR_2019</strain>
        <tissue evidence="1">Muscle</tissue>
    </source>
</reference>
<proteinExistence type="predicted"/>